<evidence type="ECO:0000313" key="2">
    <source>
        <dbReference type="Proteomes" id="UP001500449"/>
    </source>
</evidence>
<organism evidence="1 2">
    <name type="scientific">Pseudonocardia ailaonensis</name>
    <dbReference type="NCBI Taxonomy" id="367279"/>
    <lineage>
        <taxon>Bacteria</taxon>
        <taxon>Bacillati</taxon>
        <taxon>Actinomycetota</taxon>
        <taxon>Actinomycetes</taxon>
        <taxon>Pseudonocardiales</taxon>
        <taxon>Pseudonocardiaceae</taxon>
        <taxon>Pseudonocardia</taxon>
    </lineage>
</organism>
<dbReference type="RefSeq" id="WP_344428236.1">
    <property type="nucleotide sequence ID" value="NZ_BAAAQK010000034.1"/>
</dbReference>
<sequence length="137" mass="14675">MSENWSALARAVAGRRARLGIAQDELVTYGGPSAATLRLVERGGGTNLRALTFDRLDHALRWTPGVSRRVLHHEVDADAAVAADLEDAPAAAAATVLTDALAGLADLRPQTDATRRAQRLIRQLVHEMTDRTATLST</sequence>
<dbReference type="EMBL" id="BAAAQK010000034">
    <property type="protein sequence ID" value="GAA1881118.1"/>
    <property type="molecule type" value="Genomic_DNA"/>
</dbReference>
<reference evidence="1 2" key="1">
    <citation type="journal article" date="2019" name="Int. J. Syst. Evol. Microbiol.">
        <title>The Global Catalogue of Microorganisms (GCM) 10K type strain sequencing project: providing services to taxonomists for standard genome sequencing and annotation.</title>
        <authorList>
            <consortium name="The Broad Institute Genomics Platform"/>
            <consortium name="The Broad Institute Genome Sequencing Center for Infectious Disease"/>
            <person name="Wu L."/>
            <person name="Ma J."/>
        </authorList>
    </citation>
    <scope>NUCLEOTIDE SEQUENCE [LARGE SCALE GENOMIC DNA]</scope>
    <source>
        <strain evidence="1 2">JCM 16009</strain>
    </source>
</reference>
<evidence type="ECO:0008006" key="3">
    <source>
        <dbReference type="Google" id="ProtNLM"/>
    </source>
</evidence>
<protein>
    <recommendedName>
        <fullName evidence="3">XRE family transcriptional regulator</fullName>
    </recommendedName>
</protein>
<accession>A0ABN2NQ68</accession>
<proteinExistence type="predicted"/>
<evidence type="ECO:0000313" key="1">
    <source>
        <dbReference type="EMBL" id="GAA1881118.1"/>
    </source>
</evidence>
<dbReference type="Proteomes" id="UP001500449">
    <property type="component" value="Unassembled WGS sequence"/>
</dbReference>
<keyword evidence="2" id="KW-1185">Reference proteome</keyword>
<name>A0ABN2NQ68_9PSEU</name>
<comment type="caution">
    <text evidence="1">The sequence shown here is derived from an EMBL/GenBank/DDBJ whole genome shotgun (WGS) entry which is preliminary data.</text>
</comment>
<gene>
    <name evidence="1" type="ORF">GCM10009836_72980</name>
</gene>